<keyword evidence="6" id="KW-0963">Cytoplasm</keyword>
<dbReference type="InterPro" id="IPR012003">
    <property type="entry name" value="ATP_PFK_prok-type"/>
</dbReference>
<dbReference type="InterPro" id="IPR035966">
    <property type="entry name" value="PKF_sf"/>
</dbReference>
<dbReference type="PANTHER" id="PTHR13697:SF4">
    <property type="entry name" value="ATP-DEPENDENT 6-PHOSPHOFRUCTOKINASE"/>
    <property type="match status" value="1"/>
</dbReference>
<keyword evidence="12" id="KW-0460">Magnesium</keyword>
<evidence type="ECO:0000256" key="6">
    <source>
        <dbReference type="ARBA" id="ARBA00022490"/>
    </source>
</evidence>
<dbReference type="PIRSF" id="PIRSF000532">
    <property type="entry name" value="ATP_PFK_prok"/>
    <property type="match status" value="1"/>
</dbReference>
<comment type="similarity">
    <text evidence="14">Belongs to the phosphofructokinase type A (PFKA) family.</text>
</comment>
<comment type="function">
    <text evidence="2">Catalyzes the phosphorylation of D-fructose 6-phosphate to fructose 1,6-bisphosphate by ATP, the first committing step of glycolysis.</text>
</comment>
<dbReference type="GO" id="GO:0061621">
    <property type="term" value="P:canonical glycolysis"/>
    <property type="evidence" value="ECO:0007669"/>
    <property type="project" value="TreeGrafter"/>
</dbReference>
<dbReference type="GO" id="GO:0070095">
    <property type="term" value="F:fructose-6-phosphate binding"/>
    <property type="evidence" value="ECO:0007669"/>
    <property type="project" value="TreeGrafter"/>
</dbReference>
<dbReference type="GO" id="GO:0006002">
    <property type="term" value="P:fructose 6-phosphate metabolic process"/>
    <property type="evidence" value="ECO:0007669"/>
    <property type="project" value="InterPro"/>
</dbReference>
<protein>
    <recommendedName>
        <fullName evidence="5">6-phosphofructokinase</fullName>
        <ecNumber evidence="5">2.7.1.11</ecNumber>
    </recommendedName>
</protein>
<dbReference type="GO" id="GO:0005945">
    <property type="term" value="C:6-phosphofructokinase complex"/>
    <property type="evidence" value="ECO:0007669"/>
    <property type="project" value="TreeGrafter"/>
</dbReference>
<evidence type="ECO:0000256" key="10">
    <source>
        <dbReference type="ARBA" id="ARBA00022777"/>
    </source>
</evidence>
<dbReference type="InterPro" id="IPR000023">
    <property type="entry name" value="Phosphofructokinase_dom"/>
</dbReference>
<dbReference type="GO" id="GO:0005524">
    <property type="term" value="F:ATP binding"/>
    <property type="evidence" value="ECO:0007669"/>
    <property type="project" value="UniProtKB-KW"/>
</dbReference>
<evidence type="ECO:0000313" key="17">
    <source>
        <dbReference type="EMBL" id="HIQ71468.1"/>
    </source>
</evidence>
<comment type="catalytic activity">
    <reaction evidence="15">
        <text>beta-D-fructose 6-phosphate + ATP = beta-D-fructose 1,6-bisphosphate + ADP + H(+)</text>
        <dbReference type="Rhea" id="RHEA:16109"/>
        <dbReference type="ChEBI" id="CHEBI:15378"/>
        <dbReference type="ChEBI" id="CHEBI:30616"/>
        <dbReference type="ChEBI" id="CHEBI:32966"/>
        <dbReference type="ChEBI" id="CHEBI:57634"/>
        <dbReference type="ChEBI" id="CHEBI:456216"/>
        <dbReference type="EC" id="2.7.1.11"/>
    </reaction>
</comment>
<dbReference type="PANTHER" id="PTHR13697">
    <property type="entry name" value="PHOSPHOFRUCTOKINASE"/>
    <property type="match status" value="1"/>
</dbReference>
<keyword evidence="9" id="KW-0547">Nucleotide-binding</keyword>
<dbReference type="AlphaFoldDB" id="A0A9D0Z9J6"/>
<evidence type="ECO:0000256" key="3">
    <source>
        <dbReference type="ARBA" id="ARBA00004496"/>
    </source>
</evidence>
<name>A0A9D0Z9J6_9FIRM</name>
<dbReference type="Gene3D" id="3.40.50.460">
    <property type="entry name" value="Phosphofructokinase domain"/>
    <property type="match status" value="1"/>
</dbReference>
<evidence type="ECO:0000259" key="16">
    <source>
        <dbReference type="Pfam" id="PF00365"/>
    </source>
</evidence>
<keyword evidence="7" id="KW-0808">Transferase</keyword>
<keyword evidence="13" id="KW-0324">Glycolysis</keyword>
<dbReference type="GO" id="GO:0003872">
    <property type="term" value="F:6-phosphofructokinase activity"/>
    <property type="evidence" value="ECO:0007669"/>
    <property type="project" value="UniProtKB-EC"/>
</dbReference>
<sequence>MRRIGVLTSGGDSPGMNAAIMAVARSAAYHELSLIGVKHGYNGLLCKSHNIHDDMAELDLDTVLDIADQPGTYLRTARCVEFKQPEVRERAVENLHKMGVEGLVVIGGDGSYQGAMRLCELGIPTVGIPGTIDNDLPYTEMTLGYDTAVNSCVSDIRAIRATSRSHDRPAVIEVMGRHCGDIALKAAASTGAEIVVVPEVHWSIDQVADRLNALIARGNNRVSVVVAEGAWESMEPFDVYGFLTANGVQCYPGEVISSPRLASILKLKCGMVEARATILGYTQRGQHPSAYDSSFAFEAGNLAVKLLSNGIGNQVVGIKDGRIFYMPIADALRCKRPFNMELYNLINSL</sequence>
<dbReference type="GO" id="GO:0042802">
    <property type="term" value="F:identical protein binding"/>
    <property type="evidence" value="ECO:0007669"/>
    <property type="project" value="TreeGrafter"/>
</dbReference>
<keyword evidence="11" id="KW-0067">ATP-binding</keyword>
<evidence type="ECO:0000256" key="12">
    <source>
        <dbReference type="ARBA" id="ARBA00022842"/>
    </source>
</evidence>
<gene>
    <name evidence="17" type="ORF">IAB73_04575</name>
</gene>
<dbReference type="Pfam" id="PF00365">
    <property type="entry name" value="PFK"/>
    <property type="match status" value="1"/>
</dbReference>
<proteinExistence type="inferred from homology"/>
<feature type="domain" description="Phosphofructokinase" evidence="16">
    <location>
        <begin position="3"/>
        <end position="307"/>
    </location>
</feature>
<dbReference type="GO" id="GO:0048029">
    <property type="term" value="F:monosaccharide binding"/>
    <property type="evidence" value="ECO:0007669"/>
    <property type="project" value="TreeGrafter"/>
</dbReference>
<comment type="subcellular location">
    <subcellularLocation>
        <location evidence="3">Cytoplasm</location>
    </subcellularLocation>
</comment>
<accession>A0A9D0Z9J6</accession>
<dbReference type="Gene3D" id="3.40.50.450">
    <property type="match status" value="1"/>
</dbReference>
<evidence type="ECO:0000256" key="9">
    <source>
        <dbReference type="ARBA" id="ARBA00022741"/>
    </source>
</evidence>
<dbReference type="PRINTS" id="PR00476">
    <property type="entry name" value="PHFRCTKINASE"/>
</dbReference>
<evidence type="ECO:0000256" key="5">
    <source>
        <dbReference type="ARBA" id="ARBA00012055"/>
    </source>
</evidence>
<dbReference type="SUPFAM" id="SSF53784">
    <property type="entry name" value="Phosphofructokinase"/>
    <property type="match status" value="1"/>
</dbReference>
<evidence type="ECO:0000256" key="4">
    <source>
        <dbReference type="ARBA" id="ARBA00004679"/>
    </source>
</evidence>
<comment type="caution">
    <text evidence="17">The sequence shown here is derived from an EMBL/GenBank/DDBJ whole genome shotgun (WGS) entry which is preliminary data.</text>
</comment>
<evidence type="ECO:0000313" key="18">
    <source>
        <dbReference type="Proteomes" id="UP000886887"/>
    </source>
</evidence>
<comment type="cofactor">
    <cofactor evidence="1">
        <name>Mg(2+)</name>
        <dbReference type="ChEBI" id="CHEBI:18420"/>
    </cofactor>
</comment>
<reference evidence="17" key="2">
    <citation type="journal article" date="2021" name="PeerJ">
        <title>Extensive microbial diversity within the chicken gut microbiome revealed by metagenomics and culture.</title>
        <authorList>
            <person name="Gilroy R."/>
            <person name="Ravi A."/>
            <person name="Getino M."/>
            <person name="Pursley I."/>
            <person name="Horton D.L."/>
            <person name="Alikhan N.F."/>
            <person name="Baker D."/>
            <person name="Gharbi K."/>
            <person name="Hall N."/>
            <person name="Watson M."/>
            <person name="Adriaenssens E.M."/>
            <person name="Foster-Nyarko E."/>
            <person name="Jarju S."/>
            <person name="Secka A."/>
            <person name="Antonio M."/>
            <person name="Oren A."/>
            <person name="Chaudhuri R.R."/>
            <person name="La Ragione R."/>
            <person name="Hildebrand F."/>
            <person name="Pallen M.J."/>
        </authorList>
    </citation>
    <scope>NUCLEOTIDE SEQUENCE</scope>
    <source>
        <strain evidence="17">ChiSxjej2B14-6234</strain>
    </source>
</reference>
<dbReference type="EMBL" id="DVFJ01000013">
    <property type="protein sequence ID" value="HIQ71468.1"/>
    <property type="molecule type" value="Genomic_DNA"/>
</dbReference>
<dbReference type="GO" id="GO:0016208">
    <property type="term" value="F:AMP binding"/>
    <property type="evidence" value="ECO:0007669"/>
    <property type="project" value="TreeGrafter"/>
</dbReference>
<evidence type="ECO:0000256" key="15">
    <source>
        <dbReference type="ARBA" id="ARBA00048070"/>
    </source>
</evidence>
<dbReference type="Proteomes" id="UP000886887">
    <property type="component" value="Unassembled WGS sequence"/>
</dbReference>
<evidence type="ECO:0000256" key="8">
    <source>
        <dbReference type="ARBA" id="ARBA00022723"/>
    </source>
</evidence>
<evidence type="ECO:0000256" key="2">
    <source>
        <dbReference type="ARBA" id="ARBA00002659"/>
    </source>
</evidence>
<keyword evidence="10" id="KW-0418">Kinase</keyword>
<evidence type="ECO:0000256" key="1">
    <source>
        <dbReference type="ARBA" id="ARBA00001946"/>
    </source>
</evidence>
<dbReference type="GO" id="GO:0030388">
    <property type="term" value="P:fructose 1,6-bisphosphate metabolic process"/>
    <property type="evidence" value="ECO:0007669"/>
    <property type="project" value="TreeGrafter"/>
</dbReference>
<evidence type="ECO:0000256" key="13">
    <source>
        <dbReference type="ARBA" id="ARBA00023152"/>
    </source>
</evidence>
<comment type="pathway">
    <text evidence="4">Carbohydrate degradation; glycolysis; D-glyceraldehyde 3-phosphate and glycerone phosphate from D-glucose: step 3/4.</text>
</comment>
<evidence type="ECO:0000256" key="7">
    <source>
        <dbReference type="ARBA" id="ARBA00022679"/>
    </source>
</evidence>
<organism evidence="17 18">
    <name type="scientific">Candidatus Onthenecus intestinigallinarum</name>
    <dbReference type="NCBI Taxonomy" id="2840875"/>
    <lineage>
        <taxon>Bacteria</taxon>
        <taxon>Bacillati</taxon>
        <taxon>Bacillota</taxon>
        <taxon>Clostridia</taxon>
        <taxon>Eubacteriales</taxon>
        <taxon>Candidatus Onthenecus</taxon>
    </lineage>
</organism>
<evidence type="ECO:0000256" key="14">
    <source>
        <dbReference type="ARBA" id="ARBA00038478"/>
    </source>
</evidence>
<dbReference type="NCBIfam" id="NF002872">
    <property type="entry name" value="PRK03202.1"/>
    <property type="match status" value="1"/>
</dbReference>
<reference evidence="17" key="1">
    <citation type="submission" date="2020-10" db="EMBL/GenBank/DDBJ databases">
        <authorList>
            <person name="Gilroy R."/>
        </authorList>
    </citation>
    <scope>NUCLEOTIDE SEQUENCE</scope>
    <source>
        <strain evidence="17">ChiSxjej2B14-6234</strain>
    </source>
</reference>
<dbReference type="GO" id="GO:0046872">
    <property type="term" value="F:metal ion binding"/>
    <property type="evidence" value="ECO:0007669"/>
    <property type="project" value="UniProtKB-KW"/>
</dbReference>
<evidence type="ECO:0000256" key="11">
    <source>
        <dbReference type="ARBA" id="ARBA00022840"/>
    </source>
</evidence>
<keyword evidence="8" id="KW-0479">Metal-binding</keyword>
<dbReference type="EC" id="2.7.1.11" evidence="5"/>
<dbReference type="InterPro" id="IPR022953">
    <property type="entry name" value="ATP_PFK"/>
</dbReference>